<keyword evidence="2" id="KW-1185">Reference proteome</keyword>
<dbReference type="Proteomes" id="UP000663866">
    <property type="component" value="Unassembled WGS sequence"/>
</dbReference>
<organism evidence="1 2">
    <name type="scientific">Rotaria magnacalcarata</name>
    <dbReference type="NCBI Taxonomy" id="392030"/>
    <lineage>
        <taxon>Eukaryota</taxon>
        <taxon>Metazoa</taxon>
        <taxon>Spiralia</taxon>
        <taxon>Gnathifera</taxon>
        <taxon>Rotifera</taxon>
        <taxon>Eurotatoria</taxon>
        <taxon>Bdelloidea</taxon>
        <taxon>Philodinida</taxon>
        <taxon>Philodinidae</taxon>
        <taxon>Rotaria</taxon>
    </lineage>
</organism>
<evidence type="ECO:0000313" key="1">
    <source>
        <dbReference type="EMBL" id="CAF4780135.1"/>
    </source>
</evidence>
<dbReference type="AlphaFoldDB" id="A0A821N4Y3"/>
<evidence type="ECO:0000313" key="2">
    <source>
        <dbReference type="Proteomes" id="UP000663866"/>
    </source>
</evidence>
<name>A0A821N4Y3_9BILA</name>
<gene>
    <name evidence="1" type="ORF">OVN521_LOCUS51145</name>
</gene>
<sequence length="29" mass="3078">KAMVRRSKLPICGNGIVEAGEDCDCGLNK</sequence>
<comment type="caution">
    <text evidence="1">The sequence shown here is derived from an EMBL/GenBank/DDBJ whole genome shotgun (WGS) entry which is preliminary data.</text>
</comment>
<accession>A0A821N4Y3</accession>
<feature type="non-terminal residue" evidence="1">
    <location>
        <position position="29"/>
    </location>
</feature>
<protein>
    <submittedName>
        <fullName evidence="1">Uncharacterized protein</fullName>
    </submittedName>
</protein>
<dbReference type="Gene3D" id="4.10.70.10">
    <property type="entry name" value="Disintegrin domain"/>
    <property type="match status" value="1"/>
</dbReference>
<reference evidence="1" key="1">
    <citation type="submission" date="2021-02" db="EMBL/GenBank/DDBJ databases">
        <authorList>
            <person name="Nowell W R."/>
        </authorList>
    </citation>
    <scope>NUCLEOTIDE SEQUENCE</scope>
</reference>
<dbReference type="EMBL" id="CAJOBG010121451">
    <property type="protein sequence ID" value="CAF4780135.1"/>
    <property type="molecule type" value="Genomic_DNA"/>
</dbReference>
<feature type="non-terminal residue" evidence="1">
    <location>
        <position position="1"/>
    </location>
</feature>
<dbReference type="InterPro" id="IPR036436">
    <property type="entry name" value="Disintegrin_dom_sf"/>
</dbReference>
<proteinExistence type="predicted"/>